<sequence>MDQHSHGQRGHVQQPAASVAYPNPSALDPSAKALESRPRAHWTSENRPKEIFTCQQCSKIFNRRENLSRHVKTHDASPSHCCKKCGKGFSRSDLLKRHEAGHDRWDRKGVEERDESSKRRKVNADVESPSSSSSSSWVAANMSHVPPTQKSPDGGFPASSNVPSAHLSSTESQQFGQHAAVSQGYQLHPGQAPNYQARGHLNQMQGHAPAHYPLTNEQIYNFDSMNTSFIPFDFSSFLLPPDLEPQPGNEWFSHDFYSAMRENGNDWSGLGEMMEPNTVTPHQEYDNNWAQGQQQSAGQLHVQPAPGITQDTQERLDEGQQGTGAYISRVSSPPNEASEEDKWPFQWNPSSTPILKAHAIEIPDSHPLFQAHYSRFDISDTTLLRLRAFLKPPSGREYHRSQKGSFVLPSLPVVNIFIRIYFERFSPQMPVLHHATVNTNEDLPAPLLAAIIIIGAIYSHLKHTRRFAIVLLDIVRWHLQIAIECDNSLMRDPMIIYAEALICHTGLWCGNKRAFELAEVVRGSLVTHIRRVQFGERLITAERAPSPQEGKNNLNPEWREWIVEESRRRLAWVVYAIDCQFPSILNLPSTISIGEVCNLGCPCDDEFWFATSAKNWKNLLGPASVPPSRSFSAAVGPFILETLITGDARLQGSGRVSKHLPILNLNPWSAFLVLLAVQSQIFEFSQDSLITRTFIDDGESSDEENGSGHDNEPAQDGGYEGDLTRMLRKLKHRRRLQLADALASWGKAYQAPSHSNTHMSSRHFHACSIIVHHLSTILLDISLSDLQNAIGKEGTTGSTRAFTKLTKWARKSPQLAEQVVCHAFKTIIMLAPGKDNGDGGIRNIDTAPYSLVTIFLCHIVVWAFANVSTHSQKLQLFYGISKNMELRSTAFFYTLQRSFGFDEHAAQRPTKTGHEYEDQNEQNSTAAANLMFRSAAEMMIGLGTWGAALNLAQLLHERAEM</sequence>
<dbReference type="SUPFAM" id="SSF57667">
    <property type="entry name" value="beta-beta-alpha zinc fingers"/>
    <property type="match status" value="1"/>
</dbReference>
<dbReference type="GO" id="GO:0008270">
    <property type="term" value="F:zinc ion binding"/>
    <property type="evidence" value="ECO:0007669"/>
    <property type="project" value="UniProtKB-KW"/>
</dbReference>
<dbReference type="OrthoDB" id="1405595at2759"/>
<dbReference type="InParanoid" id="A0A2J6THZ4"/>
<dbReference type="Proteomes" id="UP000235371">
    <property type="component" value="Unassembled WGS sequence"/>
</dbReference>
<feature type="compositionally biased region" description="Basic and acidic residues" evidence="7">
    <location>
        <begin position="34"/>
        <end position="44"/>
    </location>
</feature>
<dbReference type="Pfam" id="PF00096">
    <property type="entry name" value="zf-C2H2"/>
    <property type="match status" value="2"/>
</dbReference>
<dbReference type="InterPro" id="IPR007219">
    <property type="entry name" value="XnlR_reg_dom"/>
</dbReference>
<keyword evidence="10" id="KW-1185">Reference proteome</keyword>
<keyword evidence="3" id="KW-0805">Transcription regulation</keyword>
<dbReference type="Pfam" id="PF04082">
    <property type="entry name" value="Fungal_trans"/>
    <property type="match status" value="1"/>
</dbReference>
<reference evidence="9 10" key="1">
    <citation type="submission" date="2016-04" db="EMBL/GenBank/DDBJ databases">
        <title>A degradative enzymes factory behind the ericoid mycorrhizal symbiosis.</title>
        <authorList>
            <consortium name="DOE Joint Genome Institute"/>
            <person name="Martino E."/>
            <person name="Morin E."/>
            <person name="Grelet G."/>
            <person name="Kuo A."/>
            <person name="Kohler A."/>
            <person name="Daghino S."/>
            <person name="Barry K."/>
            <person name="Choi C."/>
            <person name="Cichocki N."/>
            <person name="Clum A."/>
            <person name="Copeland A."/>
            <person name="Hainaut M."/>
            <person name="Haridas S."/>
            <person name="Labutti K."/>
            <person name="Lindquist E."/>
            <person name="Lipzen A."/>
            <person name="Khouja H.-R."/>
            <person name="Murat C."/>
            <person name="Ohm R."/>
            <person name="Olson A."/>
            <person name="Spatafora J."/>
            <person name="Veneault-Fourrey C."/>
            <person name="Henrissat B."/>
            <person name="Grigoriev I."/>
            <person name="Martin F."/>
            <person name="Perotto S."/>
        </authorList>
    </citation>
    <scope>NUCLEOTIDE SEQUENCE [LARGE SCALE GENOMIC DNA]</scope>
    <source>
        <strain evidence="9 10">E</strain>
    </source>
</reference>
<feature type="region of interest" description="Disordered" evidence="7">
    <location>
        <begin position="100"/>
        <end position="180"/>
    </location>
</feature>
<evidence type="ECO:0000256" key="4">
    <source>
        <dbReference type="ARBA" id="ARBA00023163"/>
    </source>
</evidence>
<evidence type="ECO:0000259" key="8">
    <source>
        <dbReference type="PROSITE" id="PS50157"/>
    </source>
</evidence>
<dbReference type="GO" id="GO:0006351">
    <property type="term" value="P:DNA-templated transcription"/>
    <property type="evidence" value="ECO:0007669"/>
    <property type="project" value="InterPro"/>
</dbReference>
<keyword evidence="1" id="KW-0479">Metal-binding</keyword>
<dbReference type="STRING" id="1095630.A0A2J6THZ4"/>
<accession>A0A2J6THZ4</accession>
<gene>
    <name evidence="9" type="ORF">K444DRAFT_524605</name>
</gene>
<evidence type="ECO:0000313" key="10">
    <source>
        <dbReference type="Proteomes" id="UP000235371"/>
    </source>
</evidence>
<organism evidence="9 10">
    <name type="scientific">Hyaloscypha bicolor E</name>
    <dbReference type="NCBI Taxonomy" id="1095630"/>
    <lineage>
        <taxon>Eukaryota</taxon>
        <taxon>Fungi</taxon>
        <taxon>Dikarya</taxon>
        <taxon>Ascomycota</taxon>
        <taxon>Pezizomycotina</taxon>
        <taxon>Leotiomycetes</taxon>
        <taxon>Helotiales</taxon>
        <taxon>Hyaloscyphaceae</taxon>
        <taxon>Hyaloscypha</taxon>
        <taxon>Hyaloscypha bicolor</taxon>
    </lineage>
</organism>
<evidence type="ECO:0000256" key="5">
    <source>
        <dbReference type="ARBA" id="ARBA00023242"/>
    </source>
</evidence>
<protein>
    <recommendedName>
        <fullName evidence="8">C2H2-type domain-containing protein</fullName>
    </recommendedName>
</protein>
<evidence type="ECO:0000256" key="7">
    <source>
        <dbReference type="SAM" id="MobiDB-lite"/>
    </source>
</evidence>
<name>A0A2J6THZ4_9HELO</name>
<keyword evidence="6" id="KW-0863">Zinc-finger</keyword>
<proteinExistence type="predicted"/>
<keyword evidence="4" id="KW-0804">Transcription</keyword>
<dbReference type="GO" id="GO:0003677">
    <property type="term" value="F:DNA binding"/>
    <property type="evidence" value="ECO:0007669"/>
    <property type="project" value="InterPro"/>
</dbReference>
<dbReference type="InterPro" id="IPR013087">
    <property type="entry name" value="Znf_C2H2_type"/>
</dbReference>
<dbReference type="Gene3D" id="3.30.160.60">
    <property type="entry name" value="Classic Zinc Finger"/>
    <property type="match status" value="1"/>
</dbReference>
<dbReference type="PROSITE" id="PS50157">
    <property type="entry name" value="ZINC_FINGER_C2H2_2"/>
    <property type="match status" value="2"/>
</dbReference>
<dbReference type="AlphaFoldDB" id="A0A2J6THZ4"/>
<feature type="region of interest" description="Disordered" evidence="7">
    <location>
        <begin position="697"/>
        <end position="720"/>
    </location>
</feature>
<dbReference type="PANTHER" id="PTHR47660">
    <property type="entry name" value="TRANSCRIPTION FACTOR WITH C2H2 AND ZN(2)-CYS(6) DNA BINDING DOMAIN (EUROFUNG)-RELATED-RELATED"/>
    <property type="match status" value="1"/>
</dbReference>
<dbReference type="PROSITE" id="PS00028">
    <property type="entry name" value="ZINC_FINGER_C2H2_1"/>
    <property type="match status" value="2"/>
</dbReference>
<dbReference type="PANTHER" id="PTHR47660:SF2">
    <property type="entry name" value="TRANSCRIPTION FACTOR WITH C2H2 AND ZN(2)-CYS(6) DNA BINDING DOMAIN (EUROFUNG)"/>
    <property type="match status" value="1"/>
</dbReference>
<dbReference type="GeneID" id="36582444"/>
<dbReference type="InterPro" id="IPR036236">
    <property type="entry name" value="Znf_C2H2_sf"/>
</dbReference>
<dbReference type="EMBL" id="KZ613783">
    <property type="protein sequence ID" value="PMD62621.1"/>
    <property type="molecule type" value="Genomic_DNA"/>
</dbReference>
<keyword evidence="2" id="KW-0862">Zinc</keyword>
<evidence type="ECO:0000256" key="6">
    <source>
        <dbReference type="PROSITE-ProRule" id="PRU00042"/>
    </source>
</evidence>
<dbReference type="CDD" id="cd12148">
    <property type="entry name" value="fungal_TF_MHR"/>
    <property type="match status" value="1"/>
</dbReference>
<evidence type="ECO:0000256" key="2">
    <source>
        <dbReference type="ARBA" id="ARBA00022833"/>
    </source>
</evidence>
<keyword evidence="5" id="KW-0539">Nucleus</keyword>
<feature type="compositionally biased region" description="Basic and acidic residues" evidence="7">
    <location>
        <begin position="100"/>
        <end position="117"/>
    </location>
</feature>
<evidence type="ECO:0000256" key="1">
    <source>
        <dbReference type="ARBA" id="ARBA00022723"/>
    </source>
</evidence>
<feature type="domain" description="C2H2-type" evidence="8">
    <location>
        <begin position="80"/>
        <end position="102"/>
    </location>
</feature>
<evidence type="ECO:0000256" key="3">
    <source>
        <dbReference type="ARBA" id="ARBA00023015"/>
    </source>
</evidence>
<feature type="region of interest" description="Disordered" evidence="7">
    <location>
        <begin position="1"/>
        <end position="44"/>
    </location>
</feature>
<dbReference type="RefSeq" id="XP_024739525.1">
    <property type="nucleotide sequence ID" value="XM_024874364.1"/>
</dbReference>
<dbReference type="SMART" id="SM00355">
    <property type="entry name" value="ZnF_C2H2"/>
    <property type="match status" value="2"/>
</dbReference>
<feature type="domain" description="C2H2-type" evidence="8">
    <location>
        <begin position="52"/>
        <end position="79"/>
    </location>
</feature>
<evidence type="ECO:0000313" key="9">
    <source>
        <dbReference type="EMBL" id="PMD62621.1"/>
    </source>
</evidence>
<feature type="compositionally biased region" description="Polar residues" evidence="7">
    <location>
        <begin position="158"/>
        <end position="176"/>
    </location>
</feature>